<reference evidence="2 3" key="1">
    <citation type="journal article" date="2015" name="Nature">
        <title>rRNA introns, odd ribosomes, and small enigmatic genomes across a large radiation of phyla.</title>
        <authorList>
            <person name="Brown C.T."/>
            <person name="Hug L.A."/>
            <person name="Thomas B.C."/>
            <person name="Sharon I."/>
            <person name="Castelle C.J."/>
            <person name="Singh A."/>
            <person name="Wilkins M.J."/>
            <person name="Williams K.H."/>
            <person name="Banfield J.F."/>
        </authorList>
    </citation>
    <scope>NUCLEOTIDE SEQUENCE [LARGE SCALE GENOMIC DNA]</scope>
</reference>
<comment type="caution">
    <text evidence="2">The sequence shown here is derived from an EMBL/GenBank/DDBJ whole genome shotgun (WGS) entry which is preliminary data.</text>
</comment>
<dbReference type="InterPro" id="IPR036397">
    <property type="entry name" value="RNaseH_sf"/>
</dbReference>
<gene>
    <name evidence="2" type="ORF">US90_C0014G0009</name>
</gene>
<evidence type="ECO:0000313" key="2">
    <source>
        <dbReference type="EMBL" id="KKQ69617.1"/>
    </source>
</evidence>
<dbReference type="Pfam" id="PF13456">
    <property type="entry name" value="RVT_3"/>
    <property type="match status" value="1"/>
</dbReference>
<dbReference type="InterPro" id="IPR002156">
    <property type="entry name" value="RNaseH_domain"/>
</dbReference>
<dbReference type="SUPFAM" id="SSF53098">
    <property type="entry name" value="Ribonuclease H-like"/>
    <property type="match status" value="1"/>
</dbReference>
<evidence type="ECO:0000313" key="3">
    <source>
        <dbReference type="Proteomes" id="UP000034406"/>
    </source>
</evidence>
<dbReference type="InterPro" id="IPR012337">
    <property type="entry name" value="RNaseH-like_sf"/>
</dbReference>
<dbReference type="STRING" id="1618490.US90_C0014G0009"/>
<protein>
    <submittedName>
        <fullName evidence="2">Ribonuclease H</fullName>
    </submittedName>
</protein>
<sequence length="137" mass="15625">MVINVFTDGGARGNPGISGYGLVILDNKKTIYQQAKYIGIKTNNEAEYIALIAAITWLIDHQLELNPDTINFHLDSQLIVRQIQRLYKVKAPNLKPLYQTAVKLLDQLKAKYTFKDVRREFNSQADMLANQAMDQKK</sequence>
<dbReference type="PROSITE" id="PS50879">
    <property type="entry name" value="RNASE_H_1"/>
    <property type="match status" value="1"/>
</dbReference>
<organism evidence="2 3">
    <name type="scientific">Candidatus Shapirobacteria bacterium GW2011_GWE2_38_30</name>
    <dbReference type="NCBI Taxonomy" id="1618490"/>
    <lineage>
        <taxon>Bacteria</taxon>
        <taxon>Candidatus Shapironibacteriota</taxon>
    </lineage>
</organism>
<name>A0A0G0JSK7_9BACT</name>
<dbReference type="CDD" id="cd09279">
    <property type="entry name" value="RNase_HI_like"/>
    <property type="match status" value="1"/>
</dbReference>
<feature type="domain" description="RNase H type-1" evidence="1">
    <location>
        <begin position="1"/>
        <end position="134"/>
    </location>
</feature>
<dbReference type="Gene3D" id="3.30.420.10">
    <property type="entry name" value="Ribonuclease H-like superfamily/Ribonuclease H"/>
    <property type="match status" value="1"/>
</dbReference>
<accession>A0A0G0JSK7</accession>
<dbReference type="GO" id="GO:0004523">
    <property type="term" value="F:RNA-DNA hybrid ribonuclease activity"/>
    <property type="evidence" value="ECO:0007669"/>
    <property type="project" value="InterPro"/>
</dbReference>
<dbReference type="EMBL" id="LBUT01000014">
    <property type="protein sequence ID" value="KKQ69617.1"/>
    <property type="molecule type" value="Genomic_DNA"/>
</dbReference>
<evidence type="ECO:0000259" key="1">
    <source>
        <dbReference type="PROSITE" id="PS50879"/>
    </source>
</evidence>
<dbReference type="GO" id="GO:0003676">
    <property type="term" value="F:nucleic acid binding"/>
    <property type="evidence" value="ECO:0007669"/>
    <property type="project" value="InterPro"/>
</dbReference>
<proteinExistence type="predicted"/>
<dbReference type="PANTHER" id="PTHR46387">
    <property type="entry name" value="POLYNUCLEOTIDYL TRANSFERASE, RIBONUCLEASE H-LIKE SUPERFAMILY PROTEIN"/>
    <property type="match status" value="1"/>
</dbReference>
<dbReference type="AlphaFoldDB" id="A0A0G0JSK7"/>
<dbReference type="Proteomes" id="UP000034406">
    <property type="component" value="Unassembled WGS sequence"/>
</dbReference>
<dbReference type="PANTHER" id="PTHR46387:SF2">
    <property type="entry name" value="RIBONUCLEASE HI"/>
    <property type="match status" value="1"/>
</dbReference>